<gene>
    <name evidence="2" type="ORF">A4U43_C01F23490</name>
</gene>
<dbReference type="AlphaFoldDB" id="A0A5P1FRT7"/>
<evidence type="ECO:0000313" key="3">
    <source>
        <dbReference type="Proteomes" id="UP000243459"/>
    </source>
</evidence>
<evidence type="ECO:0000256" key="1">
    <source>
        <dbReference type="SAM" id="MobiDB-lite"/>
    </source>
</evidence>
<accession>A0A5P1FRT7</accession>
<dbReference type="Proteomes" id="UP000243459">
    <property type="component" value="Chromosome 1"/>
</dbReference>
<reference evidence="3" key="1">
    <citation type="journal article" date="2017" name="Nat. Commun.">
        <title>The asparagus genome sheds light on the origin and evolution of a young Y chromosome.</title>
        <authorList>
            <person name="Harkess A."/>
            <person name="Zhou J."/>
            <person name="Xu C."/>
            <person name="Bowers J.E."/>
            <person name="Van der Hulst R."/>
            <person name="Ayyampalayam S."/>
            <person name="Mercati F."/>
            <person name="Riccardi P."/>
            <person name="McKain M.R."/>
            <person name="Kakrana A."/>
            <person name="Tang H."/>
            <person name="Ray J."/>
            <person name="Groenendijk J."/>
            <person name="Arikit S."/>
            <person name="Mathioni S.M."/>
            <person name="Nakano M."/>
            <person name="Shan H."/>
            <person name="Telgmann-Rauber A."/>
            <person name="Kanno A."/>
            <person name="Yue Z."/>
            <person name="Chen H."/>
            <person name="Li W."/>
            <person name="Chen Y."/>
            <person name="Xu X."/>
            <person name="Zhang Y."/>
            <person name="Luo S."/>
            <person name="Chen H."/>
            <person name="Gao J."/>
            <person name="Mao Z."/>
            <person name="Pires J.C."/>
            <person name="Luo M."/>
            <person name="Kudrna D."/>
            <person name="Wing R.A."/>
            <person name="Meyers B.C."/>
            <person name="Yi K."/>
            <person name="Kong H."/>
            <person name="Lavrijsen P."/>
            <person name="Sunseri F."/>
            <person name="Falavigna A."/>
            <person name="Ye Y."/>
            <person name="Leebens-Mack J.H."/>
            <person name="Chen G."/>
        </authorList>
    </citation>
    <scope>NUCLEOTIDE SEQUENCE [LARGE SCALE GENOMIC DNA]</scope>
    <source>
        <strain evidence="3">cv. DH0086</strain>
    </source>
</reference>
<keyword evidence="3" id="KW-1185">Reference proteome</keyword>
<dbReference type="Gramene" id="ONK80938">
    <property type="protein sequence ID" value="ONK80938"/>
    <property type="gene ID" value="A4U43_C01F23490"/>
</dbReference>
<evidence type="ECO:0000313" key="2">
    <source>
        <dbReference type="EMBL" id="ONK80938.1"/>
    </source>
</evidence>
<sequence>MNNNNEYATVFATVMNNTSSSDEQHSPLSSLPSSSPALPLASPSLPKTPNPRLPSSSLLVRAKSKLNGAQNPKESNCRGGGRGGGGLAMDSGFSLIKFNFALYLYNVMWLHPQKICKKLRQQGIDGPKPSFLHGNLKDMKMLAMEEERRDGGAIIHYYTPLPYFEKWRKRYGGDEEVVERGDGSRVNGGFEEVEGLGGVREAKGVDEGGEGEVVEEGD</sequence>
<feature type="compositionally biased region" description="Low complexity" evidence="1">
    <location>
        <begin position="26"/>
        <end position="45"/>
    </location>
</feature>
<protein>
    <submittedName>
        <fullName evidence="2">Uncharacterized protein</fullName>
    </submittedName>
</protein>
<proteinExistence type="predicted"/>
<dbReference type="EMBL" id="CM007381">
    <property type="protein sequence ID" value="ONK80938.1"/>
    <property type="molecule type" value="Genomic_DNA"/>
</dbReference>
<organism evidence="2 3">
    <name type="scientific">Asparagus officinalis</name>
    <name type="common">Garden asparagus</name>
    <dbReference type="NCBI Taxonomy" id="4686"/>
    <lineage>
        <taxon>Eukaryota</taxon>
        <taxon>Viridiplantae</taxon>
        <taxon>Streptophyta</taxon>
        <taxon>Embryophyta</taxon>
        <taxon>Tracheophyta</taxon>
        <taxon>Spermatophyta</taxon>
        <taxon>Magnoliopsida</taxon>
        <taxon>Liliopsida</taxon>
        <taxon>Asparagales</taxon>
        <taxon>Asparagaceae</taxon>
        <taxon>Asparagoideae</taxon>
        <taxon>Asparagus</taxon>
    </lineage>
</organism>
<name>A0A5P1FRT7_ASPOF</name>
<feature type="region of interest" description="Disordered" evidence="1">
    <location>
        <begin position="13"/>
        <end position="55"/>
    </location>
</feature>